<name>A0A843TIB0_COLES</name>
<gene>
    <name evidence="1" type="ORF">Taro_001573</name>
</gene>
<proteinExistence type="predicted"/>
<organism evidence="1 2">
    <name type="scientific">Colocasia esculenta</name>
    <name type="common">Wild taro</name>
    <name type="synonym">Arum esculentum</name>
    <dbReference type="NCBI Taxonomy" id="4460"/>
    <lineage>
        <taxon>Eukaryota</taxon>
        <taxon>Viridiplantae</taxon>
        <taxon>Streptophyta</taxon>
        <taxon>Embryophyta</taxon>
        <taxon>Tracheophyta</taxon>
        <taxon>Spermatophyta</taxon>
        <taxon>Magnoliopsida</taxon>
        <taxon>Liliopsida</taxon>
        <taxon>Araceae</taxon>
        <taxon>Aroideae</taxon>
        <taxon>Colocasieae</taxon>
        <taxon>Colocasia</taxon>
    </lineage>
</organism>
<comment type="caution">
    <text evidence="1">The sequence shown here is derived from an EMBL/GenBank/DDBJ whole genome shotgun (WGS) entry which is preliminary data.</text>
</comment>
<sequence>MAGMGAVITRGVATRSRTAFVTDRLSQAPTLLEVLTLHRYDAFRNWTSDERRPPRSHLWG</sequence>
<dbReference type="EMBL" id="NMUH01000033">
    <property type="protein sequence ID" value="MQL69284.1"/>
    <property type="molecule type" value="Genomic_DNA"/>
</dbReference>
<dbReference type="AlphaFoldDB" id="A0A843TIB0"/>
<reference evidence="1" key="1">
    <citation type="submission" date="2017-07" db="EMBL/GenBank/DDBJ databases">
        <title>Taro Niue Genome Assembly and Annotation.</title>
        <authorList>
            <person name="Atibalentja N."/>
            <person name="Keating K."/>
            <person name="Fields C.J."/>
        </authorList>
    </citation>
    <scope>NUCLEOTIDE SEQUENCE</scope>
    <source>
        <strain evidence="1">Niue_2</strain>
        <tissue evidence="1">Leaf</tissue>
    </source>
</reference>
<dbReference type="Proteomes" id="UP000652761">
    <property type="component" value="Unassembled WGS sequence"/>
</dbReference>
<evidence type="ECO:0000313" key="1">
    <source>
        <dbReference type="EMBL" id="MQL69284.1"/>
    </source>
</evidence>
<accession>A0A843TIB0</accession>
<keyword evidence="2" id="KW-1185">Reference proteome</keyword>
<protein>
    <submittedName>
        <fullName evidence="1">Uncharacterized protein</fullName>
    </submittedName>
</protein>
<evidence type="ECO:0000313" key="2">
    <source>
        <dbReference type="Proteomes" id="UP000652761"/>
    </source>
</evidence>